<reference evidence="3 4" key="1">
    <citation type="journal article" date="2010" name="Nature">
        <title>The Ectocarpus genome and the independent evolution of multicellularity in brown algae.</title>
        <authorList>
            <person name="Cock J.M."/>
            <person name="Sterck L."/>
            <person name="Rouze P."/>
            <person name="Scornet D."/>
            <person name="Allen A.E."/>
            <person name="Amoutzias G."/>
            <person name="Anthouard V."/>
            <person name="Artiguenave F."/>
            <person name="Aury J.M."/>
            <person name="Badger J.H."/>
            <person name="Beszteri B."/>
            <person name="Billiau K."/>
            <person name="Bonnet E."/>
            <person name="Bothwell J.H."/>
            <person name="Bowler C."/>
            <person name="Boyen C."/>
            <person name="Brownlee C."/>
            <person name="Carrano C.J."/>
            <person name="Charrier B."/>
            <person name="Cho G.Y."/>
            <person name="Coelho S.M."/>
            <person name="Collen J."/>
            <person name="Corre E."/>
            <person name="Da Silva C."/>
            <person name="Delage L."/>
            <person name="Delaroque N."/>
            <person name="Dittami S.M."/>
            <person name="Doulbeau S."/>
            <person name="Elias M."/>
            <person name="Farnham G."/>
            <person name="Gachon C.M."/>
            <person name="Gschloessl B."/>
            <person name="Heesch S."/>
            <person name="Jabbari K."/>
            <person name="Jubin C."/>
            <person name="Kawai H."/>
            <person name="Kimura K."/>
            <person name="Kloareg B."/>
            <person name="Kupper F.C."/>
            <person name="Lang D."/>
            <person name="Le Bail A."/>
            <person name="Leblanc C."/>
            <person name="Lerouge P."/>
            <person name="Lohr M."/>
            <person name="Lopez P.J."/>
            <person name="Martens C."/>
            <person name="Maumus F."/>
            <person name="Michel G."/>
            <person name="Miranda-Saavedra D."/>
            <person name="Morales J."/>
            <person name="Moreau H."/>
            <person name="Motomura T."/>
            <person name="Nagasato C."/>
            <person name="Napoli C.A."/>
            <person name="Nelson D.R."/>
            <person name="Nyvall-Collen P."/>
            <person name="Peters A.F."/>
            <person name="Pommier C."/>
            <person name="Potin P."/>
            <person name="Poulain J."/>
            <person name="Quesneville H."/>
            <person name="Read B."/>
            <person name="Rensing S.A."/>
            <person name="Ritter A."/>
            <person name="Rousvoal S."/>
            <person name="Samanta M."/>
            <person name="Samson G."/>
            <person name="Schroeder D.C."/>
            <person name="Segurens B."/>
            <person name="Strittmatter M."/>
            <person name="Tonon T."/>
            <person name="Tregear J.W."/>
            <person name="Valentin K."/>
            <person name="von Dassow P."/>
            <person name="Yamagishi T."/>
            <person name="Van de Peer Y."/>
            <person name="Wincker P."/>
        </authorList>
    </citation>
    <scope>NUCLEOTIDE SEQUENCE [LARGE SCALE GENOMIC DNA]</scope>
    <source>
        <strain evidence="4">Ec32 / CCAP1310/4</strain>
    </source>
</reference>
<dbReference type="EMBL" id="FN649760">
    <property type="protein sequence ID" value="CBJ33448.1"/>
    <property type="molecule type" value="Genomic_DNA"/>
</dbReference>
<organism evidence="3 4">
    <name type="scientific">Ectocarpus siliculosus</name>
    <name type="common">Brown alga</name>
    <name type="synonym">Conferva siliculosa</name>
    <dbReference type="NCBI Taxonomy" id="2880"/>
    <lineage>
        <taxon>Eukaryota</taxon>
        <taxon>Sar</taxon>
        <taxon>Stramenopiles</taxon>
        <taxon>Ochrophyta</taxon>
        <taxon>PX clade</taxon>
        <taxon>Phaeophyceae</taxon>
        <taxon>Ectocarpales</taxon>
        <taxon>Ectocarpaceae</taxon>
        <taxon>Ectocarpus</taxon>
    </lineage>
</organism>
<name>D7G2U4_ECTSI</name>
<evidence type="ECO:0000313" key="4">
    <source>
        <dbReference type="Proteomes" id="UP000002630"/>
    </source>
</evidence>
<dbReference type="Proteomes" id="UP000002630">
    <property type="component" value="Unassembled WGS sequence"/>
</dbReference>
<evidence type="ECO:0000313" key="3">
    <source>
        <dbReference type="EMBL" id="CBJ33448.1"/>
    </source>
</evidence>
<accession>D7G2U4</accession>
<dbReference type="AlphaFoldDB" id="D7G2U4"/>
<keyword evidence="4" id="KW-1185">Reference proteome</keyword>
<proteinExistence type="predicted"/>
<evidence type="ECO:0000256" key="1">
    <source>
        <dbReference type="SAM" id="MobiDB-lite"/>
    </source>
</evidence>
<dbReference type="OrthoDB" id="8068875at2759"/>
<evidence type="ECO:0000259" key="2">
    <source>
        <dbReference type="Pfam" id="PF06012"/>
    </source>
</evidence>
<gene>
    <name evidence="3" type="ORF">Esi_0488_0005</name>
</gene>
<feature type="region of interest" description="Disordered" evidence="1">
    <location>
        <begin position="93"/>
        <end position="113"/>
    </location>
</feature>
<feature type="compositionally biased region" description="Basic and acidic residues" evidence="1">
    <location>
        <begin position="265"/>
        <end position="274"/>
    </location>
</feature>
<dbReference type="STRING" id="2880.D7G2U4"/>
<protein>
    <recommendedName>
        <fullName evidence="2">DUF908 domain-containing protein</fullName>
    </recommendedName>
</protein>
<feature type="region of interest" description="Disordered" evidence="1">
    <location>
        <begin position="1"/>
        <end position="20"/>
    </location>
</feature>
<feature type="compositionally biased region" description="Gly residues" evidence="1">
    <location>
        <begin position="100"/>
        <end position="110"/>
    </location>
</feature>
<feature type="domain" description="DUF908" evidence="2">
    <location>
        <begin position="124"/>
        <end position="175"/>
    </location>
</feature>
<feature type="region of interest" description="Disordered" evidence="1">
    <location>
        <begin position="234"/>
        <end position="284"/>
    </location>
</feature>
<sequence>MRIRASSGAGGVGQPEPRLSRELEPLKRAILEAKTDAELIAALKLVKGEDEWEEQPDLYDWCDVLDRMDETLETNMLRHPSLLLIQPADHQQQKKLPAAGAGGGGDAGGDGSEDTAVAAAAAGEVVLCCLNFLAVLMRSCVNKHVFSSAEHLRSLLAAGDDAVAESALRCLMLLTVPPLLHRHQQPELHSMCSIHKDKAVSAELMTLSGGWGGRGQGLGLLACVTGRVEGEAKGTDEAAAAAEDDADGADDGSSPSGSGQGGEAGGREKEEESNRAPSPGGYTRFRTIFVRPSWRT</sequence>
<dbReference type="Pfam" id="PF06012">
    <property type="entry name" value="DUF908"/>
    <property type="match status" value="1"/>
</dbReference>
<dbReference type="InParanoid" id="D7G2U4"/>
<dbReference type="InterPro" id="IPR010309">
    <property type="entry name" value="E3_Ub_ligase_DUF908"/>
</dbReference>